<feature type="transmembrane region" description="Helical" evidence="6">
    <location>
        <begin position="443"/>
        <end position="464"/>
    </location>
</feature>
<evidence type="ECO:0000256" key="1">
    <source>
        <dbReference type="ARBA" id="ARBA00004651"/>
    </source>
</evidence>
<comment type="caution">
    <text evidence="7">The sequence shown here is derived from an EMBL/GenBank/DDBJ whole genome shotgun (WGS) entry which is preliminary data.</text>
</comment>
<evidence type="ECO:0000256" key="4">
    <source>
        <dbReference type="ARBA" id="ARBA00022989"/>
    </source>
</evidence>
<feature type="transmembrane region" description="Helical" evidence="6">
    <location>
        <begin position="69"/>
        <end position="90"/>
    </location>
</feature>
<keyword evidence="8" id="KW-1185">Reference proteome</keyword>
<evidence type="ECO:0000256" key="6">
    <source>
        <dbReference type="SAM" id="Phobius"/>
    </source>
</evidence>
<dbReference type="GO" id="GO:0005886">
    <property type="term" value="C:plasma membrane"/>
    <property type="evidence" value="ECO:0007669"/>
    <property type="project" value="UniProtKB-SubCell"/>
</dbReference>
<proteinExistence type="predicted"/>
<dbReference type="InterPro" id="IPR002797">
    <property type="entry name" value="Polysacc_synth"/>
</dbReference>
<keyword evidence="2" id="KW-1003">Cell membrane</keyword>
<dbReference type="EMBL" id="AGXA01000029">
    <property type="protein sequence ID" value="EKU92971.1"/>
    <property type="molecule type" value="Genomic_DNA"/>
</dbReference>
<dbReference type="eggNOG" id="COG2244">
    <property type="taxonomic scope" value="Bacteria"/>
</dbReference>
<evidence type="ECO:0000313" key="8">
    <source>
        <dbReference type="Proteomes" id="UP000009875"/>
    </source>
</evidence>
<dbReference type="Pfam" id="PF01943">
    <property type="entry name" value="Polysacc_synt"/>
    <property type="match status" value="1"/>
</dbReference>
<dbReference type="InterPro" id="IPR024923">
    <property type="entry name" value="PG_synth_SpoVB"/>
</dbReference>
<keyword evidence="4 6" id="KW-1133">Transmembrane helix</keyword>
<gene>
    <name evidence="7" type="ORF">HMPREF9698_01277</name>
</gene>
<dbReference type="RefSeq" id="WP_003778905.1">
    <property type="nucleotide sequence ID" value="NZ_JH992961.1"/>
</dbReference>
<protein>
    <submittedName>
        <fullName evidence="7">Uncharacterized protein</fullName>
    </submittedName>
</protein>
<evidence type="ECO:0000313" key="7">
    <source>
        <dbReference type="EMBL" id="EKU92971.1"/>
    </source>
</evidence>
<dbReference type="PANTHER" id="PTHR30250">
    <property type="entry name" value="PST FAMILY PREDICTED COLANIC ACID TRANSPORTER"/>
    <property type="match status" value="1"/>
</dbReference>
<feature type="transmembrane region" description="Helical" evidence="6">
    <location>
        <begin position="143"/>
        <end position="162"/>
    </location>
</feature>
<comment type="subcellular location">
    <subcellularLocation>
        <location evidence="1">Cell membrane</location>
        <topology evidence="1">Multi-pass membrane protein</topology>
    </subcellularLocation>
</comment>
<dbReference type="CDD" id="cd13124">
    <property type="entry name" value="MATE_SpoVB_like"/>
    <property type="match status" value="1"/>
</dbReference>
<reference evidence="7 8" key="1">
    <citation type="submission" date="2012-09" db="EMBL/GenBank/DDBJ databases">
        <title>The Genome Sequence of Alloiococcus otitis ATCC 51267.</title>
        <authorList>
            <consortium name="The Broad Institute Genome Sequencing Platform"/>
            <person name="Earl A."/>
            <person name="Ward D."/>
            <person name="Feldgarden M."/>
            <person name="Gevers D."/>
            <person name="Huys G."/>
            <person name="Walker B."/>
            <person name="Young S.K."/>
            <person name="Zeng Q."/>
            <person name="Gargeya S."/>
            <person name="Fitzgerald M."/>
            <person name="Haas B."/>
            <person name="Abouelleil A."/>
            <person name="Alvarado L."/>
            <person name="Arachchi H.M."/>
            <person name="Berlin A.M."/>
            <person name="Chapman S.B."/>
            <person name="Goldberg J."/>
            <person name="Griggs A."/>
            <person name="Gujja S."/>
            <person name="Hansen M."/>
            <person name="Howarth C."/>
            <person name="Imamovic A."/>
            <person name="Larimer J."/>
            <person name="McCowen C."/>
            <person name="Montmayeur A."/>
            <person name="Murphy C."/>
            <person name="Neiman D."/>
            <person name="Pearson M."/>
            <person name="Priest M."/>
            <person name="Roberts A."/>
            <person name="Saif S."/>
            <person name="Shea T."/>
            <person name="Sisk P."/>
            <person name="Sykes S."/>
            <person name="Wortman J."/>
            <person name="Nusbaum C."/>
            <person name="Birren B."/>
        </authorList>
    </citation>
    <scope>NUCLEOTIDE SEQUENCE [LARGE SCALE GENOMIC DNA]</scope>
    <source>
        <strain evidence="7 8">ATCC 51267</strain>
    </source>
</reference>
<feature type="transmembrane region" description="Helical" evidence="6">
    <location>
        <begin position="353"/>
        <end position="378"/>
    </location>
</feature>
<evidence type="ECO:0000256" key="5">
    <source>
        <dbReference type="ARBA" id="ARBA00023136"/>
    </source>
</evidence>
<keyword evidence="3 6" id="KW-0812">Transmembrane</keyword>
<dbReference type="PIRSF" id="PIRSF038958">
    <property type="entry name" value="PG_synth_SpoVB"/>
    <property type="match status" value="1"/>
</dbReference>
<dbReference type="InterPro" id="IPR050833">
    <property type="entry name" value="Poly_Biosynth_Transport"/>
</dbReference>
<feature type="transmembrane region" description="Helical" evidence="6">
    <location>
        <begin position="111"/>
        <end position="131"/>
    </location>
</feature>
<dbReference type="PANTHER" id="PTHR30250:SF21">
    <property type="entry name" value="LIPID II FLIPPASE MURJ"/>
    <property type="match status" value="1"/>
</dbReference>
<feature type="transmembrane region" description="Helical" evidence="6">
    <location>
        <begin position="384"/>
        <end position="405"/>
    </location>
</feature>
<accession>K9EAV8</accession>
<feature type="transmembrane region" description="Helical" evidence="6">
    <location>
        <begin position="314"/>
        <end position="333"/>
    </location>
</feature>
<keyword evidence="5 6" id="KW-0472">Membrane</keyword>
<dbReference type="HOGENOM" id="CLU_022017_1_1_9"/>
<feature type="transmembrane region" description="Helical" evidence="6">
    <location>
        <begin position="260"/>
        <end position="280"/>
    </location>
</feature>
<feature type="transmembrane region" description="Helical" evidence="6">
    <location>
        <begin position="417"/>
        <end position="437"/>
    </location>
</feature>
<organism evidence="7 8">
    <name type="scientific">Alloiococcus otitis ATCC 51267</name>
    <dbReference type="NCBI Taxonomy" id="883081"/>
    <lineage>
        <taxon>Bacteria</taxon>
        <taxon>Bacillati</taxon>
        <taxon>Bacillota</taxon>
        <taxon>Bacilli</taxon>
        <taxon>Lactobacillales</taxon>
        <taxon>Carnobacteriaceae</taxon>
        <taxon>Alloiococcus</taxon>
    </lineage>
</organism>
<dbReference type="STRING" id="883081.HMPREF9698_01277"/>
<dbReference type="AlphaFoldDB" id="K9EAV8"/>
<feature type="transmembrane region" description="Helical" evidence="6">
    <location>
        <begin position="509"/>
        <end position="530"/>
    </location>
</feature>
<feature type="transmembrane region" description="Helical" evidence="6">
    <location>
        <begin position="476"/>
        <end position="497"/>
    </location>
</feature>
<evidence type="ECO:0000256" key="3">
    <source>
        <dbReference type="ARBA" id="ARBA00022692"/>
    </source>
</evidence>
<dbReference type="Proteomes" id="UP000009875">
    <property type="component" value="Unassembled WGS sequence"/>
</dbReference>
<evidence type="ECO:0000256" key="2">
    <source>
        <dbReference type="ARBA" id="ARBA00022475"/>
    </source>
</evidence>
<sequence length="555" mass="61774">MMTENKIERKEDREPSLDNQILTGSAWMTVGSMGSRILGALYIILWFSWMGGGETAAAANGLYQMAYNPYNFFLMLATAGIPSAISKSVSRYNGMQEYETAKAIYKQGLKIMLLTGVLSAAFMYFFAPWFARTGPSADVSDGIVVMRALTPALLIIPAMSVTRGLIQGHSRMKEPAISQIVEQLVRIVFILAAVYLIRQVFNGEPVTAVAMSTFGAFIGAVASFAYLYFRMKTIPTVFDRSPEESLNQVHVSPKQLIWEIIKTSIPFIIVSTGVIIFQIIDQQTYAPLMRVFSSLSDADIQITYGITQANAHKLSMILTSFGSALAITSVPLISNLTAQHNIKEVRRQLVKGILLLMFIILPASLGMLVVAEPLYSFFYDYSDLGYRVTQVYAIVTIILALYIMLGNICQSANLQRPAIFAVGLGFVIKIVTQPLFIWMAGPYGMLISTFIGLGLTSALMMRALYNETRYSLKFLFRRFLLLLLMSVLMAVVVLVFREILRPFLDYHNSFQGLIATGILALVGFLVYMYMALKLRVADRLLGDKVAIVREKLNIK</sequence>
<feature type="transmembrane region" description="Helical" evidence="6">
    <location>
        <begin position="207"/>
        <end position="229"/>
    </location>
</feature>
<name>K9EAV8_9LACT</name>
<feature type="transmembrane region" description="Helical" evidence="6">
    <location>
        <begin position="183"/>
        <end position="201"/>
    </location>
</feature>
<feature type="transmembrane region" description="Helical" evidence="6">
    <location>
        <begin position="21"/>
        <end position="49"/>
    </location>
</feature>